<dbReference type="Proteomes" id="UP000198727">
    <property type="component" value="Unassembled WGS sequence"/>
</dbReference>
<sequence>MIRRLLTLVVCVVAVPLGIAAPVAAAPGANFAGTVALSNCSGAVVRLAEAAADAPALVLTNGHCLEGGFPEPGEVVVDRPARRTFTLLSGDGTTLGTLHSRKVVYATMTGTDVALYQLDTSYADIRREHGVAALRLSAARPAAGTDITVVSGYWKRTYTCAVDGFVHELHEDRWVWLDSVRYTPECRTTGGTSGSPIVERRTGKVVGVNNTGNESGQRCTLNNPCEVAEDGTVTVRKGINYGQQTYRVAGCVTEHSEVDLGRADCHLPKPAAVPALTGA</sequence>
<feature type="signal peptide" evidence="1">
    <location>
        <begin position="1"/>
        <end position="25"/>
    </location>
</feature>
<dbReference type="Pfam" id="PF13365">
    <property type="entry name" value="Trypsin_2"/>
    <property type="match status" value="1"/>
</dbReference>
<keyword evidence="1" id="KW-0732">Signal</keyword>
<dbReference type="AlphaFoldDB" id="A0A1I5R8G9"/>
<evidence type="ECO:0000256" key="1">
    <source>
        <dbReference type="SAM" id="SignalP"/>
    </source>
</evidence>
<evidence type="ECO:0000313" key="2">
    <source>
        <dbReference type="EMBL" id="SFP54838.1"/>
    </source>
</evidence>
<reference evidence="3" key="1">
    <citation type="submission" date="2016-10" db="EMBL/GenBank/DDBJ databases">
        <authorList>
            <person name="Varghese N."/>
            <person name="Submissions S."/>
        </authorList>
    </citation>
    <scope>NUCLEOTIDE SEQUENCE [LARGE SCALE GENOMIC DNA]</scope>
    <source>
        <strain evidence="3">CGMCC 4.5579</strain>
    </source>
</reference>
<dbReference type="InterPro" id="IPR043504">
    <property type="entry name" value="Peptidase_S1_PA_chymotrypsin"/>
</dbReference>
<accession>A0A1I5R8G9</accession>
<dbReference type="Gene3D" id="2.40.10.10">
    <property type="entry name" value="Trypsin-like serine proteases"/>
    <property type="match status" value="2"/>
</dbReference>
<keyword evidence="3" id="KW-1185">Reference proteome</keyword>
<dbReference type="SUPFAM" id="SSF50494">
    <property type="entry name" value="Trypsin-like serine proteases"/>
    <property type="match status" value="1"/>
</dbReference>
<feature type="chain" id="PRO_5011762567" evidence="1">
    <location>
        <begin position="26"/>
        <end position="279"/>
    </location>
</feature>
<dbReference type="RefSeq" id="WP_092529582.1">
    <property type="nucleotide sequence ID" value="NZ_FOWW01000002.1"/>
</dbReference>
<organism evidence="2 3">
    <name type="scientific">Amycolatopsis arida</name>
    <dbReference type="NCBI Taxonomy" id="587909"/>
    <lineage>
        <taxon>Bacteria</taxon>
        <taxon>Bacillati</taxon>
        <taxon>Actinomycetota</taxon>
        <taxon>Actinomycetes</taxon>
        <taxon>Pseudonocardiales</taxon>
        <taxon>Pseudonocardiaceae</taxon>
        <taxon>Amycolatopsis</taxon>
    </lineage>
</organism>
<name>A0A1I5R8G9_9PSEU</name>
<protein>
    <submittedName>
        <fullName evidence="2">V8-like Glu-specific endopeptidase</fullName>
    </submittedName>
</protein>
<dbReference type="OrthoDB" id="3233951at2"/>
<gene>
    <name evidence="2" type="ORF">SAMN05421810_102923</name>
</gene>
<dbReference type="InterPro" id="IPR009003">
    <property type="entry name" value="Peptidase_S1_PA"/>
</dbReference>
<proteinExistence type="predicted"/>
<dbReference type="EMBL" id="FOWW01000002">
    <property type="protein sequence ID" value="SFP54838.1"/>
    <property type="molecule type" value="Genomic_DNA"/>
</dbReference>
<evidence type="ECO:0000313" key="3">
    <source>
        <dbReference type="Proteomes" id="UP000198727"/>
    </source>
</evidence>
<dbReference type="STRING" id="587909.SAMN05421810_102923"/>